<organism evidence="2 3">
    <name type="scientific">Tuber aestivum</name>
    <name type="common">summer truffle</name>
    <dbReference type="NCBI Taxonomy" id="59557"/>
    <lineage>
        <taxon>Eukaryota</taxon>
        <taxon>Fungi</taxon>
        <taxon>Dikarya</taxon>
        <taxon>Ascomycota</taxon>
        <taxon>Pezizomycotina</taxon>
        <taxon>Pezizomycetes</taxon>
        <taxon>Pezizales</taxon>
        <taxon>Tuberaceae</taxon>
        <taxon>Tuber</taxon>
    </lineage>
</organism>
<evidence type="ECO:0000313" key="3">
    <source>
        <dbReference type="Proteomes" id="UP001412239"/>
    </source>
</evidence>
<dbReference type="Proteomes" id="UP001412239">
    <property type="component" value="Unassembled WGS sequence"/>
</dbReference>
<keyword evidence="1" id="KW-0732">Signal</keyword>
<dbReference type="Gene3D" id="3.30.70.100">
    <property type="match status" value="1"/>
</dbReference>
<dbReference type="EMBL" id="LN890987">
    <property type="protein sequence ID" value="CUS12687.1"/>
    <property type="molecule type" value="Genomic_DNA"/>
</dbReference>
<name>A0A292Q1Z9_9PEZI</name>
<dbReference type="InterPro" id="IPR011008">
    <property type="entry name" value="Dimeric_a/b-barrel"/>
</dbReference>
<proteinExistence type="predicted"/>
<dbReference type="AlphaFoldDB" id="A0A292Q1Z9"/>
<feature type="chain" id="PRO_5011973933" description="ABM domain-containing protein" evidence="1">
    <location>
        <begin position="20"/>
        <end position="231"/>
    </location>
</feature>
<sequence>MKFTLLLFPLLALALRSQPRSRTGVTEHVTLNLRPGISLETTNAGAQDWIFQIVGKWSGFQDGHWGLELGDAPTAVYWFFNWDSVASHQEFTRSPEYPATIEKVESLASSFSAPHVPLQPFPPREVFASPVVSWVTFNLTGVANSTATTNWQATANDFLGNLTRVSGYRAHSSGWEVEDSRVFSVLVGWESAESLGAYVISRSFAEGFRRLVSGVAWEHRVLRVAGYVPKL</sequence>
<feature type="signal peptide" evidence="1">
    <location>
        <begin position="1"/>
        <end position="19"/>
    </location>
</feature>
<protein>
    <recommendedName>
        <fullName evidence="4">ABM domain-containing protein</fullName>
    </recommendedName>
</protein>
<reference evidence="2" key="1">
    <citation type="submission" date="2015-10" db="EMBL/GenBank/DDBJ databases">
        <authorList>
            <person name="Regsiter A."/>
            <person name="william w."/>
        </authorList>
    </citation>
    <scope>NUCLEOTIDE SEQUENCE</scope>
    <source>
        <strain evidence="2">Montdore</strain>
    </source>
</reference>
<evidence type="ECO:0000313" key="2">
    <source>
        <dbReference type="EMBL" id="CUS12687.1"/>
    </source>
</evidence>
<keyword evidence="3" id="KW-1185">Reference proteome</keyword>
<evidence type="ECO:0000256" key="1">
    <source>
        <dbReference type="SAM" id="SignalP"/>
    </source>
</evidence>
<gene>
    <name evidence="2" type="ORF">GSTUAT00003299001</name>
</gene>
<dbReference type="SUPFAM" id="SSF54909">
    <property type="entry name" value="Dimeric alpha+beta barrel"/>
    <property type="match status" value="1"/>
</dbReference>
<evidence type="ECO:0008006" key="4">
    <source>
        <dbReference type="Google" id="ProtNLM"/>
    </source>
</evidence>
<accession>A0A292Q1Z9</accession>